<dbReference type="SUPFAM" id="SSF81891">
    <property type="entry name" value="Poly A polymerase C-terminal region-like"/>
    <property type="match status" value="1"/>
</dbReference>
<comment type="cofactor">
    <cofactor evidence="1">
        <name>Mg(2+)</name>
        <dbReference type="ChEBI" id="CHEBI:18420"/>
    </cofactor>
</comment>
<keyword evidence="10 11" id="KW-0694">RNA-binding</keyword>
<evidence type="ECO:0000313" key="15">
    <source>
        <dbReference type="EMBL" id="PVZ07796.1"/>
    </source>
</evidence>
<dbReference type="GO" id="GO:0003723">
    <property type="term" value="F:RNA binding"/>
    <property type="evidence" value="ECO:0007669"/>
    <property type="project" value="UniProtKB-KW"/>
</dbReference>
<evidence type="ECO:0000256" key="11">
    <source>
        <dbReference type="RuleBase" id="RU003953"/>
    </source>
</evidence>
<dbReference type="Gene3D" id="1.10.3090.10">
    <property type="entry name" value="cca-adding enzyme, domain 2"/>
    <property type="match status" value="1"/>
</dbReference>
<organism evidence="15 16">
    <name type="scientific">Porphyromonas loveana</name>
    <dbReference type="NCBI Taxonomy" id="1884669"/>
    <lineage>
        <taxon>Bacteria</taxon>
        <taxon>Pseudomonadati</taxon>
        <taxon>Bacteroidota</taxon>
        <taxon>Bacteroidia</taxon>
        <taxon>Bacteroidales</taxon>
        <taxon>Porphyromonadaceae</taxon>
        <taxon>Porphyromonas</taxon>
    </lineage>
</organism>
<feature type="domain" description="HD" evidence="13">
    <location>
        <begin position="264"/>
        <end position="347"/>
    </location>
</feature>
<evidence type="ECO:0000256" key="3">
    <source>
        <dbReference type="ARBA" id="ARBA00022694"/>
    </source>
</evidence>
<gene>
    <name evidence="15" type="ORF">C7382_11815</name>
</gene>
<keyword evidence="16" id="KW-1185">Reference proteome</keyword>
<dbReference type="Gene3D" id="3.30.460.10">
    <property type="entry name" value="Beta Polymerase, domain 2"/>
    <property type="match status" value="1"/>
</dbReference>
<comment type="similarity">
    <text evidence="11">Belongs to the tRNA nucleotidyltransferase/poly(A) polymerase family.</text>
</comment>
<keyword evidence="2 11" id="KW-0808">Transferase</keyword>
<dbReference type="CDD" id="cd00077">
    <property type="entry name" value="HDc"/>
    <property type="match status" value="1"/>
</dbReference>
<dbReference type="GO" id="GO:0016779">
    <property type="term" value="F:nucleotidyltransferase activity"/>
    <property type="evidence" value="ECO:0007669"/>
    <property type="project" value="UniProtKB-KW"/>
</dbReference>
<dbReference type="InterPro" id="IPR002646">
    <property type="entry name" value="PolA_pol_head_dom"/>
</dbReference>
<evidence type="ECO:0000256" key="4">
    <source>
        <dbReference type="ARBA" id="ARBA00022695"/>
    </source>
</evidence>
<dbReference type="CDD" id="cd05398">
    <property type="entry name" value="NT_ClassII-CCAase"/>
    <property type="match status" value="1"/>
</dbReference>
<dbReference type="InterPro" id="IPR006674">
    <property type="entry name" value="HD_domain"/>
</dbReference>
<dbReference type="InterPro" id="IPR050124">
    <property type="entry name" value="tRNA_CCA-adding_enzyme"/>
</dbReference>
<dbReference type="SUPFAM" id="SSF81301">
    <property type="entry name" value="Nucleotidyltransferase"/>
    <property type="match status" value="1"/>
</dbReference>
<keyword evidence="9" id="KW-0460">Magnesium</keyword>
<name>A0A2U1F6J4_9PORP</name>
<dbReference type="RefSeq" id="WP_116679938.1">
    <property type="nucleotide sequence ID" value="NZ_JBGXZY010000033.1"/>
</dbReference>
<dbReference type="NCBIfam" id="TIGR00277">
    <property type="entry name" value="HDIG"/>
    <property type="match status" value="1"/>
</dbReference>
<comment type="caution">
    <text evidence="15">The sequence shown here is derived from an EMBL/GenBank/DDBJ whole genome shotgun (WGS) entry which is preliminary data.</text>
</comment>
<evidence type="ECO:0000256" key="1">
    <source>
        <dbReference type="ARBA" id="ARBA00001946"/>
    </source>
</evidence>
<evidence type="ECO:0000259" key="14">
    <source>
        <dbReference type="Pfam" id="PF12627"/>
    </source>
</evidence>
<dbReference type="PANTHER" id="PTHR47545">
    <property type="entry name" value="MULTIFUNCTIONAL CCA PROTEIN"/>
    <property type="match status" value="1"/>
</dbReference>
<dbReference type="InterPro" id="IPR003607">
    <property type="entry name" value="HD/PDEase_dom"/>
</dbReference>
<dbReference type="Pfam" id="PF12627">
    <property type="entry name" value="PolyA_pol_RNAbd"/>
    <property type="match status" value="1"/>
</dbReference>
<reference evidence="15 16" key="1">
    <citation type="submission" date="2018-04" db="EMBL/GenBank/DDBJ databases">
        <title>Genomic Encyclopedia of Type Strains, Phase IV (KMG-IV): sequencing the most valuable type-strain genomes for metagenomic binning, comparative biology and taxonomic classification.</title>
        <authorList>
            <person name="Goeker M."/>
        </authorList>
    </citation>
    <scope>NUCLEOTIDE SEQUENCE [LARGE SCALE GENOMIC DNA]</scope>
    <source>
        <strain evidence="15 16">DSM 28520</strain>
    </source>
</reference>
<feature type="domain" description="tRNA nucleotidyltransferase/poly(A) polymerase RNA and SrmB- binding" evidence="14">
    <location>
        <begin position="186"/>
        <end position="246"/>
    </location>
</feature>
<dbReference type="GO" id="GO:0005524">
    <property type="term" value="F:ATP binding"/>
    <property type="evidence" value="ECO:0007669"/>
    <property type="project" value="UniProtKB-KW"/>
</dbReference>
<protein>
    <submittedName>
        <fullName evidence="15">Poly(A) polymerase</fullName>
    </submittedName>
</protein>
<dbReference type="Pfam" id="PF01743">
    <property type="entry name" value="PolyA_pol"/>
    <property type="match status" value="1"/>
</dbReference>
<keyword evidence="3" id="KW-0819">tRNA processing</keyword>
<accession>A0A2U1F6J4</accession>
<evidence type="ECO:0000256" key="7">
    <source>
        <dbReference type="ARBA" id="ARBA00022800"/>
    </source>
</evidence>
<dbReference type="Pfam" id="PF01966">
    <property type="entry name" value="HD"/>
    <property type="match status" value="1"/>
</dbReference>
<keyword evidence="4" id="KW-0548">Nucleotidyltransferase</keyword>
<evidence type="ECO:0000256" key="9">
    <source>
        <dbReference type="ARBA" id="ARBA00022842"/>
    </source>
</evidence>
<evidence type="ECO:0000256" key="10">
    <source>
        <dbReference type="ARBA" id="ARBA00022884"/>
    </source>
</evidence>
<evidence type="ECO:0000256" key="8">
    <source>
        <dbReference type="ARBA" id="ARBA00022840"/>
    </source>
</evidence>
<dbReference type="EMBL" id="QEKY01000018">
    <property type="protein sequence ID" value="PVZ07796.1"/>
    <property type="molecule type" value="Genomic_DNA"/>
</dbReference>
<evidence type="ECO:0000259" key="13">
    <source>
        <dbReference type="Pfam" id="PF01966"/>
    </source>
</evidence>
<dbReference type="GO" id="GO:0008033">
    <property type="term" value="P:tRNA processing"/>
    <property type="evidence" value="ECO:0007669"/>
    <property type="project" value="UniProtKB-KW"/>
</dbReference>
<keyword evidence="8" id="KW-0067">ATP-binding</keyword>
<feature type="domain" description="Poly A polymerase head" evidence="12">
    <location>
        <begin position="30"/>
        <end position="157"/>
    </location>
</feature>
<dbReference type="InterPro" id="IPR043519">
    <property type="entry name" value="NT_sf"/>
</dbReference>
<dbReference type="OrthoDB" id="9805698at2"/>
<dbReference type="GeneID" id="94551408"/>
<dbReference type="PANTHER" id="PTHR47545:SF1">
    <property type="entry name" value="MULTIFUNCTIONAL CCA PROTEIN"/>
    <property type="match status" value="1"/>
</dbReference>
<sequence>MTDKELILSKIDLPIFRLIGEAADEVGVETYVVGGYVRDIFLGRLSKDIDVVAVGRGIDLARAVARKLGRKAHLAVFANFGTAQVKYGDIELEFVGARKESYRHDSRKPIVEDGTLEDDLSRRDFTINAMAVCLNPNRYGELVDRFDGLCDLDDMLLCTPLDPDITFSDDPLRMMRAIRFASQLPGFTILPRDMEAICRNAHRITEAVSAERVIEELNKIMMSPRPSIGLSLFEETGLMEHVFPELLALKGAETRDGIGHKDNLTHTYKVVDNLARHSDNLWLRWAALLHDIGKPRTKKFVAGQWTFHNHNFVGSKMLPAIFKRLRLPLDGKMRYVQKLVDLHMRPAALVDGGVTDSAVRRLLFEAGDEIEDLMMLCEADITSKNPDKVRKYIDNYALVRHKFRDIEEKDHVRNFQPPVSGEEIMQTFGLRPSRHVGTIKEAIKEAILDGVIPNEYDAARAFMLEKAAELGLQPIKQ</sequence>
<dbReference type="InterPro" id="IPR032828">
    <property type="entry name" value="PolyA_RNA-bd"/>
</dbReference>
<dbReference type="AlphaFoldDB" id="A0A2U1F6J4"/>
<keyword evidence="7" id="KW-0692">RNA repair</keyword>
<evidence type="ECO:0000259" key="12">
    <source>
        <dbReference type="Pfam" id="PF01743"/>
    </source>
</evidence>
<evidence type="ECO:0000256" key="2">
    <source>
        <dbReference type="ARBA" id="ARBA00022679"/>
    </source>
</evidence>
<evidence type="ECO:0000313" key="16">
    <source>
        <dbReference type="Proteomes" id="UP000245462"/>
    </source>
</evidence>
<dbReference type="InterPro" id="IPR006675">
    <property type="entry name" value="HDIG_dom"/>
</dbReference>
<evidence type="ECO:0000256" key="5">
    <source>
        <dbReference type="ARBA" id="ARBA00022723"/>
    </source>
</evidence>
<keyword evidence="5" id="KW-0479">Metal-binding</keyword>
<evidence type="ECO:0000256" key="6">
    <source>
        <dbReference type="ARBA" id="ARBA00022741"/>
    </source>
</evidence>
<keyword evidence="6" id="KW-0547">Nucleotide-binding</keyword>
<dbReference type="GO" id="GO:0046872">
    <property type="term" value="F:metal ion binding"/>
    <property type="evidence" value="ECO:0007669"/>
    <property type="project" value="UniProtKB-KW"/>
</dbReference>
<dbReference type="FunFam" id="3.30.460.10:FF:000033">
    <property type="entry name" value="Poly A polymerase head domain protein"/>
    <property type="match status" value="1"/>
</dbReference>
<dbReference type="GO" id="GO:0042245">
    <property type="term" value="P:RNA repair"/>
    <property type="evidence" value="ECO:0007669"/>
    <property type="project" value="UniProtKB-KW"/>
</dbReference>
<proteinExistence type="inferred from homology"/>
<dbReference type="Proteomes" id="UP000245462">
    <property type="component" value="Unassembled WGS sequence"/>
</dbReference>